<protein>
    <recommendedName>
        <fullName evidence="4">Secreted protein</fullName>
    </recommendedName>
</protein>
<organism evidence="2 3">
    <name type="scientific">Mycolicibacterium fortuitum</name>
    <name type="common">Mycobacterium fortuitum</name>
    <dbReference type="NCBI Taxonomy" id="1766"/>
    <lineage>
        <taxon>Bacteria</taxon>
        <taxon>Bacillati</taxon>
        <taxon>Actinomycetota</taxon>
        <taxon>Actinomycetes</taxon>
        <taxon>Mycobacteriales</taxon>
        <taxon>Mycobacteriaceae</taxon>
        <taxon>Mycolicibacterium</taxon>
    </lineage>
</organism>
<sequence length="162" mass="17294">MRPMRYTAILLLGLTACSAPPPELPSPPPGFPELNAFNPVDRNDFKVAGPSFVTAEQVDCRLDRGSTRSVICDGDIAGFPNDIPGDGCPVARKPDGAPDDTPYVLTRWDHPCTSARSMPISTGKKLVGDNSTCVVGKNNLVACIDADHKHGFVLQPSGSWTF</sequence>
<evidence type="ECO:0008006" key="4">
    <source>
        <dbReference type="Google" id="ProtNLM"/>
    </source>
</evidence>
<keyword evidence="1" id="KW-0732">Signal</keyword>
<accession>A0ABD6QCN7</accession>
<reference evidence="2 3" key="1">
    <citation type="submission" date="2016-07" db="EMBL/GenBank/DDBJ databases">
        <authorList>
            <person name="Sutton G."/>
            <person name="Brinkac L."/>
            <person name="Sanka R."/>
            <person name="Adams M."/>
            <person name="Lau E."/>
            <person name="Kumar A."/>
            <person name="Macaden R."/>
        </authorList>
    </citation>
    <scope>NUCLEOTIDE SEQUENCE [LARGE SCALE GENOMIC DNA]</scope>
    <source>
        <strain evidence="2 3">GA-0871</strain>
    </source>
</reference>
<dbReference type="Proteomes" id="UP000187001">
    <property type="component" value="Unassembled WGS sequence"/>
</dbReference>
<comment type="caution">
    <text evidence="2">The sequence shown here is derived from an EMBL/GenBank/DDBJ whole genome shotgun (WGS) entry which is preliminary data.</text>
</comment>
<evidence type="ECO:0000313" key="3">
    <source>
        <dbReference type="Proteomes" id="UP000187001"/>
    </source>
</evidence>
<proteinExistence type="predicted"/>
<gene>
    <name evidence="2" type="ORF">A5742_15200</name>
</gene>
<dbReference type="EMBL" id="MBER01000184">
    <property type="protein sequence ID" value="OMC32709.1"/>
    <property type="molecule type" value="Genomic_DNA"/>
</dbReference>
<feature type="chain" id="PRO_5044867722" description="Secreted protein" evidence="1">
    <location>
        <begin position="19"/>
        <end position="162"/>
    </location>
</feature>
<feature type="signal peptide" evidence="1">
    <location>
        <begin position="1"/>
        <end position="18"/>
    </location>
</feature>
<dbReference type="AlphaFoldDB" id="A0ABD6QCN7"/>
<evidence type="ECO:0000256" key="1">
    <source>
        <dbReference type="SAM" id="SignalP"/>
    </source>
</evidence>
<dbReference type="PROSITE" id="PS51257">
    <property type="entry name" value="PROKAR_LIPOPROTEIN"/>
    <property type="match status" value="1"/>
</dbReference>
<name>A0ABD6QCN7_MYCFO</name>
<evidence type="ECO:0000313" key="2">
    <source>
        <dbReference type="EMBL" id="OMC32709.1"/>
    </source>
</evidence>